<name>A0ABT4D5Z4_9CLOT</name>
<keyword evidence="2" id="KW-1185">Reference proteome</keyword>
<comment type="caution">
    <text evidence="1">The sequence shown here is derived from an EMBL/GenBank/DDBJ whole genome shotgun (WGS) entry which is preliminary data.</text>
</comment>
<sequence>MQLNTKDIIKQKVLDAQENVRDYQEYAKQVDSQEVNEAFKNFAEECAYQAQKLQQLLSKYEGK</sequence>
<dbReference type="Proteomes" id="UP001144612">
    <property type="component" value="Unassembled WGS sequence"/>
</dbReference>
<evidence type="ECO:0000313" key="2">
    <source>
        <dbReference type="Proteomes" id="UP001144612"/>
    </source>
</evidence>
<gene>
    <name evidence="1" type="ORF">OW729_03730</name>
</gene>
<dbReference type="EMBL" id="JAPQFJ010000003">
    <property type="protein sequence ID" value="MCY6957714.1"/>
    <property type="molecule type" value="Genomic_DNA"/>
</dbReference>
<evidence type="ECO:0008006" key="3">
    <source>
        <dbReference type="Google" id="ProtNLM"/>
    </source>
</evidence>
<accession>A0ABT4D5Z4</accession>
<evidence type="ECO:0000313" key="1">
    <source>
        <dbReference type="EMBL" id="MCY6957714.1"/>
    </source>
</evidence>
<protein>
    <recommendedName>
        <fullName evidence="3">Rubrerythrin</fullName>
    </recommendedName>
</protein>
<dbReference type="RefSeq" id="WP_268060107.1">
    <property type="nucleotide sequence ID" value="NZ_JAPQFJ010000003.1"/>
</dbReference>
<organism evidence="1 2">
    <name type="scientific">Clostridium brassicae</name>
    <dbReference type="NCBI Taxonomy" id="2999072"/>
    <lineage>
        <taxon>Bacteria</taxon>
        <taxon>Bacillati</taxon>
        <taxon>Bacillota</taxon>
        <taxon>Clostridia</taxon>
        <taxon>Eubacteriales</taxon>
        <taxon>Clostridiaceae</taxon>
        <taxon>Clostridium</taxon>
    </lineage>
</organism>
<dbReference type="InterPro" id="IPR012347">
    <property type="entry name" value="Ferritin-like"/>
</dbReference>
<reference evidence="1" key="1">
    <citation type="submission" date="2022-12" db="EMBL/GenBank/DDBJ databases">
        <title>Clostridium sp. nov., isolated from industrial wastewater.</title>
        <authorList>
            <person name="Jiayan W."/>
        </authorList>
    </citation>
    <scope>NUCLEOTIDE SEQUENCE</scope>
    <source>
        <strain evidence="1">ZC22-4</strain>
    </source>
</reference>
<proteinExistence type="predicted"/>
<dbReference type="Gene3D" id="1.20.1260.10">
    <property type="match status" value="1"/>
</dbReference>